<dbReference type="InterPro" id="IPR043588">
    <property type="entry name" value="SSH-N"/>
</dbReference>
<accession>A0A852GII8</accession>
<evidence type="ECO:0000256" key="1">
    <source>
        <dbReference type="SAM" id="MobiDB-lite"/>
    </source>
</evidence>
<feature type="region of interest" description="Disordered" evidence="1">
    <location>
        <begin position="68"/>
        <end position="87"/>
    </location>
</feature>
<proteinExistence type="predicted"/>
<feature type="non-terminal residue" evidence="3">
    <location>
        <position position="1"/>
    </location>
</feature>
<keyword evidence="4" id="KW-1185">Reference proteome</keyword>
<comment type="caution">
    <text evidence="3">The sequence shown here is derived from an EMBL/GenBank/DDBJ whole genome shotgun (WGS) entry which is preliminary data.</text>
</comment>
<feature type="region of interest" description="Disordered" evidence="1">
    <location>
        <begin position="1"/>
        <end position="22"/>
    </location>
</feature>
<reference evidence="3" key="1">
    <citation type="submission" date="2020-02" db="EMBL/GenBank/DDBJ databases">
        <title>Bird 10,000 Genomes (B10K) Project - Family phase.</title>
        <authorList>
            <person name="Zhang G."/>
        </authorList>
    </citation>
    <scope>NUCLEOTIDE SEQUENCE</scope>
    <source>
        <strain evidence="3">B10K-DU-002-28</strain>
        <tissue evidence="3">Muscle</tissue>
    </source>
</reference>
<dbReference type="PANTHER" id="PTHR45864">
    <property type="entry name" value="SLINGSHOT PROTEIN PHOSPHATASE HOMOLOG"/>
    <property type="match status" value="1"/>
</dbReference>
<feature type="non-terminal residue" evidence="3">
    <location>
        <position position="170"/>
    </location>
</feature>
<dbReference type="Proteomes" id="UP000620207">
    <property type="component" value="Unassembled WGS sequence"/>
</dbReference>
<feature type="compositionally biased region" description="Pro residues" evidence="1">
    <location>
        <begin position="72"/>
        <end position="82"/>
    </location>
</feature>
<name>A0A852GII8_9CHAR</name>
<dbReference type="Pfam" id="PF23040">
    <property type="entry name" value="PH_SSH1-like_1st"/>
    <property type="match status" value="1"/>
</dbReference>
<dbReference type="AlphaFoldDB" id="A0A852GII8"/>
<sequence length="170" mass="18191">LRSISSPRGVPPTSGTPSRGTCEGWILLRAGPYVPLRAILSPSGPSCPPPRQSFVMVKGAALLLPAEEPLEAEPPPAAPPGQAPGRQEQHLQLMMQLLRPQDAIRLAVRLESARPRRVRYLLVVRPEEAGAEGETALLGVDFAHEGATHCTLGMVLPLWSDTQVFLDGDG</sequence>
<gene>
    <name evidence="3" type="primary">Ssh</name>
    <name evidence="3" type="ORF">LARSMI_R14992</name>
</gene>
<evidence type="ECO:0000259" key="2">
    <source>
        <dbReference type="Pfam" id="PF23040"/>
    </source>
</evidence>
<dbReference type="EMBL" id="WAAC01009796">
    <property type="protein sequence ID" value="NXX01658.1"/>
    <property type="molecule type" value="Genomic_DNA"/>
</dbReference>
<dbReference type="GO" id="GO:0030837">
    <property type="term" value="P:negative regulation of actin filament polymerization"/>
    <property type="evidence" value="ECO:0007669"/>
    <property type="project" value="InterPro"/>
</dbReference>
<dbReference type="PANTHER" id="PTHR45864:SF4">
    <property type="entry name" value="PROTEIN PHOSPHATASE SLINGSHOT HOMOLOG 3"/>
    <property type="match status" value="1"/>
</dbReference>
<dbReference type="GO" id="GO:0016791">
    <property type="term" value="F:phosphatase activity"/>
    <property type="evidence" value="ECO:0007669"/>
    <property type="project" value="InterPro"/>
</dbReference>
<feature type="domain" description="Slingshot N-terminal" evidence="2">
    <location>
        <begin position="90"/>
        <end position="170"/>
    </location>
</feature>
<evidence type="ECO:0000313" key="3">
    <source>
        <dbReference type="EMBL" id="NXX01658.1"/>
    </source>
</evidence>
<dbReference type="InterPro" id="IPR043587">
    <property type="entry name" value="Phosphatase_SSH-like"/>
</dbReference>
<protein>
    <submittedName>
        <fullName evidence="3">SSH phosphatase</fullName>
    </submittedName>
</protein>
<evidence type="ECO:0000313" key="4">
    <source>
        <dbReference type="Proteomes" id="UP000620207"/>
    </source>
</evidence>
<dbReference type="GO" id="GO:0003779">
    <property type="term" value="F:actin binding"/>
    <property type="evidence" value="ECO:0007669"/>
    <property type="project" value="InterPro"/>
</dbReference>
<organism evidence="3 4">
    <name type="scientific">Larus smithsonianus</name>
    <name type="common">American herring gull</name>
    <dbReference type="NCBI Taxonomy" id="243888"/>
    <lineage>
        <taxon>Eukaryota</taxon>
        <taxon>Metazoa</taxon>
        <taxon>Chordata</taxon>
        <taxon>Craniata</taxon>
        <taxon>Vertebrata</taxon>
        <taxon>Euteleostomi</taxon>
        <taxon>Archelosauria</taxon>
        <taxon>Archosauria</taxon>
        <taxon>Dinosauria</taxon>
        <taxon>Saurischia</taxon>
        <taxon>Theropoda</taxon>
        <taxon>Coelurosauria</taxon>
        <taxon>Aves</taxon>
        <taxon>Neognathae</taxon>
        <taxon>Neoaves</taxon>
        <taxon>Charadriiformes</taxon>
        <taxon>Laridae</taxon>
        <taxon>Larus</taxon>
    </lineage>
</organism>